<feature type="chain" id="PRO_5014359911" description="Extracellular membrane protein CFEM domain-containing protein" evidence="1">
    <location>
        <begin position="22"/>
        <end position="247"/>
    </location>
</feature>
<keyword evidence="1" id="KW-0732">Signal</keyword>
<name>A0A2J6QEP4_9HELO</name>
<proteinExistence type="predicted"/>
<reference evidence="2 3" key="1">
    <citation type="submission" date="2016-05" db="EMBL/GenBank/DDBJ databases">
        <title>A degradative enzymes factory behind the ericoid mycorrhizal symbiosis.</title>
        <authorList>
            <consortium name="DOE Joint Genome Institute"/>
            <person name="Martino E."/>
            <person name="Morin E."/>
            <person name="Grelet G."/>
            <person name="Kuo A."/>
            <person name="Kohler A."/>
            <person name="Daghino S."/>
            <person name="Barry K."/>
            <person name="Choi C."/>
            <person name="Cichocki N."/>
            <person name="Clum A."/>
            <person name="Copeland A."/>
            <person name="Hainaut M."/>
            <person name="Haridas S."/>
            <person name="Labutti K."/>
            <person name="Lindquist E."/>
            <person name="Lipzen A."/>
            <person name="Khouja H.-R."/>
            <person name="Murat C."/>
            <person name="Ohm R."/>
            <person name="Olson A."/>
            <person name="Spatafora J."/>
            <person name="Veneault-Fourrey C."/>
            <person name="Henrissat B."/>
            <person name="Grigoriev I."/>
            <person name="Martin F."/>
            <person name="Perotto S."/>
        </authorList>
    </citation>
    <scope>NUCLEOTIDE SEQUENCE [LARGE SCALE GENOMIC DNA]</scope>
    <source>
        <strain evidence="2 3">UAMH 7357</strain>
    </source>
</reference>
<evidence type="ECO:0008006" key="4">
    <source>
        <dbReference type="Google" id="ProtNLM"/>
    </source>
</evidence>
<dbReference type="EMBL" id="KZ613472">
    <property type="protein sequence ID" value="PMD24743.1"/>
    <property type="molecule type" value="Genomic_DNA"/>
</dbReference>
<protein>
    <recommendedName>
        <fullName evidence="4">Extracellular membrane protein CFEM domain-containing protein</fullName>
    </recommendedName>
</protein>
<dbReference type="Proteomes" id="UP000235672">
    <property type="component" value="Unassembled WGS sequence"/>
</dbReference>
<evidence type="ECO:0000313" key="2">
    <source>
        <dbReference type="EMBL" id="PMD24743.1"/>
    </source>
</evidence>
<sequence length="247" mass="26942">MGPSACLASILILYSLRRVMPFTSTSAPTVSSILVIQHPASSIQHPASSIQHPASSIQHPTPTSIQRWAPTIHAPALVLALALARTTRDQNSERGRPQTALRGGVAWRGVVSCCLQPLHANKGCVCPVTKYLLQRCVCDWLRALRKSRLRVCSRADDSLPRRSTSKSNVESNSAHWAACSSHDQNLHRDYGTLLNNATPSVAVDSPVHAVGGRVDQYSTAPPRRMITELQPSLLTLVRLPFQFFSDA</sequence>
<gene>
    <name evidence="2" type="ORF">NA56DRAFT_497849</name>
</gene>
<organism evidence="2 3">
    <name type="scientific">Hyaloscypha hepaticicola</name>
    <dbReference type="NCBI Taxonomy" id="2082293"/>
    <lineage>
        <taxon>Eukaryota</taxon>
        <taxon>Fungi</taxon>
        <taxon>Dikarya</taxon>
        <taxon>Ascomycota</taxon>
        <taxon>Pezizomycotina</taxon>
        <taxon>Leotiomycetes</taxon>
        <taxon>Helotiales</taxon>
        <taxon>Hyaloscyphaceae</taxon>
        <taxon>Hyaloscypha</taxon>
    </lineage>
</organism>
<keyword evidence="3" id="KW-1185">Reference proteome</keyword>
<dbReference type="OrthoDB" id="3946065at2759"/>
<evidence type="ECO:0000313" key="3">
    <source>
        <dbReference type="Proteomes" id="UP000235672"/>
    </source>
</evidence>
<dbReference type="AlphaFoldDB" id="A0A2J6QEP4"/>
<accession>A0A2J6QEP4</accession>
<feature type="signal peptide" evidence="1">
    <location>
        <begin position="1"/>
        <end position="21"/>
    </location>
</feature>
<evidence type="ECO:0000256" key="1">
    <source>
        <dbReference type="SAM" id="SignalP"/>
    </source>
</evidence>